<proteinExistence type="predicted"/>
<dbReference type="InterPro" id="IPR027417">
    <property type="entry name" value="P-loop_NTPase"/>
</dbReference>
<evidence type="ECO:0000313" key="4">
    <source>
        <dbReference type="Proteomes" id="UP001244207"/>
    </source>
</evidence>
<comment type="caution">
    <text evidence="3">The sequence shown here is derived from an EMBL/GenBank/DDBJ whole genome shotgun (WGS) entry which is preliminary data.</text>
</comment>
<gene>
    <name evidence="3" type="ORF">BDZ83DRAFT_385567</name>
</gene>
<name>A0AAD8UNR7_GLOAC</name>
<evidence type="ECO:0000313" key="3">
    <source>
        <dbReference type="EMBL" id="KAK1723640.1"/>
    </source>
</evidence>
<dbReference type="Proteomes" id="UP001244207">
    <property type="component" value="Unassembled WGS sequence"/>
</dbReference>
<dbReference type="GeneID" id="85386639"/>
<evidence type="ECO:0000259" key="2">
    <source>
        <dbReference type="Pfam" id="PF24883"/>
    </source>
</evidence>
<evidence type="ECO:0000256" key="1">
    <source>
        <dbReference type="ARBA" id="ARBA00022737"/>
    </source>
</evidence>
<keyword evidence="4" id="KW-1185">Reference proteome</keyword>
<dbReference type="EMBL" id="JAHMHS010000062">
    <property type="protein sequence ID" value="KAK1723640.1"/>
    <property type="molecule type" value="Genomic_DNA"/>
</dbReference>
<accession>A0AAD8UNR7</accession>
<dbReference type="Gene3D" id="3.40.50.300">
    <property type="entry name" value="P-loop containing nucleotide triphosphate hydrolases"/>
    <property type="match status" value="1"/>
</dbReference>
<dbReference type="InterPro" id="IPR056884">
    <property type="entry name" value="NPHP3-like_N"/>
</dbReference>
<dbReference type="Pfam" id="PF24883">
    <property type="entry name" value="NPHP3_N"/>
    <property type="match status" value="1"/>
</dbReference>
<dbReference type="RefSeq" id="XP_060363695.1">
    <property type="nucleotide sequence ID" value="XM_060502740.1"/>
</dbReference>
<organism evidence="3 4">
    <name type="scientific">Glomerella acutata</name>
    <name type="common">Colletotrichum acutatum</name>
    <dbReference type="NCBI Taxonomy" id="27357"/>
    <lineage>
        <taxon>Eukaryota</taxon>
        <taxon>Fungi</taxon>
        <taxon>Dikarya</taxon>
        <taxon>Ascomycota</taxon>
        <taxon>Pezizomycotina</taxon>
        <taxon>Sordariomycetes</taxon>
        <taxon>Hypocreomycetidae</taxon>
        <taxon>Glomerellales</taxon>
        <taxon>Glomerellaceae</taxon>
        <taxon>Colletotrichum</taxon>
        <taxon>Colletotrichum acutatum species complex</taxon>
    </lineage>
</organism>
<dbReference type="PANTHER" id="PTHR10039">
    <property type="entry name" value="AMELOGENIN"/>
    <property type="match status" value="1"/>
</dbReference>
<reference evidence="3" key="1">
    <citation type="submission" date="2021-12" db="EMBL/GenBank/DDBJ databases">
        <title>Comparative genomics, transcriptomics and evolutionary studies reveal genomic signatures of adaptation to plant cell wall in hemibiotrophic fungi.</title>
        <authorList>
            <consortium name="DOE Joint Genome Institute"/>
            <person name="Baroncelli R."/>
            <person name="Diaz J.F."/>
            <person name="Benocci T."/>
            <person name="Peng M."/>
            <person name="Battaglia E."/>
            <person name="Haridas S."/>
            <person name="Andreopoulos W."/>
            <person name="Labutti K."/>
            <person name="Pangilinan J."/>
            <person name="Floch G.L."/>
            <person name="Makela M.R."/>
            <person name="Henrissat B."/>
            <person name="Grigoriev I.V."/>
            <person name="Crouch J.A."/>
            <person name="De Vries R.P."/>
            <person name="Sukno S.A."/>
            <person name="Thon M.R."/>
        </authorList>
    </citation>
    <scope>NUCLEOTIDE SEQUENCE</scope>
    <source>
        <strain evidence="3">CBS 112980</strain>
    </source>
</reference>
<dbReference type="SUPFAM" id="SSF52540">
    <property type="entry name" value="P-loop containing nucleoside triphosphate hydrolases"/>
    <property type="match status" value="1"/>
</dbReference>
<protein>
    <recommendedName>
        <fullName evidence="2">Nephrocystin 3-like N-terminal domain-containing protein</fullName>
    </recommendedName>
</protein>
<sequence>MNEIRAKALAEKEDEVNAFATLSDAETLRSLEGSFARMSIQSSQTLSEDGFKEILDRLCVAPYYRHHHQFIAQSRLSGAGQWLLQHEKFVAWQNSSSSSLLLIHGIPGSGKSTLCSVFVDSMLSMVSKTSTAAPFGYFYCANPQSEKERRSADDVLRTILFQVSIDPVHRTKLKACLDCEYERQVALARAGKFDLAKLYAPDCVRLILEIAEQDPMTIVIDGVDSVDEIERPVIIDALLSTSHEMFLWARLQVERICR</sequence>
<dbReference type="PANTHER" id="PTHR10039:SF16">
    <property type="entry name" value="GPI INOSITOL-DEACYLASE"/>
    <property type="match status" value="1"/>
</dbReference>
<feature type="domain" description="Nephrocystin 3-like N-terminal" evidence="2">
    <location>
        <begin position="78"/>
        <end position="240"/>
    </location>
</feature>
<dbReference type="AlphaFoldDB" id="A0AAD8UNR7"/>
<keyword evidence="1" id="KW-0677">Repeat</keyword>